<accession>A0A8H6YCA3</accession>
<dbReference type="EMBL" id="JACAZI010000007">
    <property type="protein sequence ID" value="KAF7356101.1"/>
    <property type="molecule type" value="Genomic_DNA"/>
</dbReference>
<reference evidence="2" key="1">
    <citation type="submission" date="2020-05" db="EMBL/GenBank/DDBJ databases">
        <title>Mycena genomes resolve the evolution of fungal bioluminescence.</title>
        <authorList>
            <person name="Tsai I.J."/>
        </authorList>
    </citation>
    <scope>NUCLEOTIDE SEQUENCE</scope>
    <source>
        <strain evidence="2">CCC161011</strain>
    </source>
</reference>
<dbReference type="Proteomes" id="UP000620124">
    <property type="component" value="Unassembled WGS sequence"/>
</dbReference>
<evidence type="ECO:0000313" key="2">
    <source>
        <dbReference type="EMBL" id="KAF7356101.1"/>
    </source>
</evidence>
<protein>
    <submittedName>
        <fullName evidence="2">F-box domain-containing protein</fullName>
    </submittedName>
</protein>
<name>A0A8H6YCA3_9AGAR</name>
<comment type="caution">
    <text evidence="2">The sequence shown here is derived from an EMBL/GenBank/DDBJ whole genome shotgun (WGS) entry which is preliminary data.</text>
</comment>
<organism evidence="2 3">
    <name type="scientific">Mycena venus</name>
    <dbReference type="NCBI Taxonomy" id="2733690"/>
    <lineage>
        <taxon>Eukaryota</taxon>
        <taxon>Fungi</taxon>
        <taxon>Dikarya</taxon>
        <taxon>Basidiomycota</taxon>
        <taxon>Agaricomycotina</taxon>
        <taxon>Agaricomycetes</taxon>
        <taxon>Agaricomycetidae</taxon>
        <taxon>Agaricales</taxon>
        <taxon>Marasmiineae</taxon>
        <taxon>Mycenaceae</taxon>
        <taxon>Mycena</taxon>
    </lineage>
</organism>
<dbReference type="AlphaFoldDB" id="A0A8H6YCA3"/>
<gene>
    <name evidence="2" type="ORF">MVEN_00940100</name>
</gene>
<evidence type="ECO:0000256" key="1">
    <source>
        <dbReference type="SAM" id="Coils"/>
    </source>
</evidence>
<keyword evidence="1" id="KW-0175">Coiled coil</keyword>
<proteinExistence type="predicted"/>
<keyword evidence="3" id="KW-1185">Reference proteome</keyword>
<sequence length="376" mass="42728">MLTALEVDRIRIADIDAQIRDLERTLAALRVEKWFAQERLDSYKYPVLTLPNEIVSEIFVHFLPPYPACPPRRGILSPTVLTQICGKWREIALATPMLWRAIKMIPDDVISATKQGYTLAMWLSRSLCCPLSIHAEEHPEYFETERFLKTVVPHRARWEHLNLLELGSSYPLLTIEGPMPQLRALQLTVDPDRLRHTAVKISFHEMPMLRTVTLNDGAIACISLPWAQLTSLTLIRVYPSECFPILQQASSLVHCRLDIFSDTDNEHPNPIRLPNLQSLALTLADVAVEGYLETFLVPALNNLEITEGFLMPNPIGSLRSFISKSGCKLHRVHITDYGAVRRESYREAGLAIQKFSFKGRYLSVSGYYSVSSDEED</sequence>
<dbReference type="OrthoDB" id="3139566at2759"/>
<feature type="coiled-coil region" evidence="1">
    <location>
        <begin position="12"/>
        <end position="39"/>
    </location>
</feature>
<evidence type="ECO:0000313" key="3">
    <source>
        <dbReference type="Proteomes" id="UP000620124"/>
    </source>
</evidence>